<sequence>MNVSQVNRQLVELLKKWDPFRVGPEGYDTEIADVVQAVHDNDKANILAGEIQAIYEFSFEEWIPMQECHVIAEKMLQIKNLASCSY</sequence>
<gene>
    <name evidence="1" type="ORF">WAK64_12040</name>
</gene>
<comment type="caution">
    <text evidence="1">The sequence shown here is derived from an EMBL/GenBank/DDBJ whole genome shotgun (WGS) entry which is preliminary data.</text>
</comment>
<dbReference type="InterPro" id="IPR015053">
    <property type="entry name" value="DUF1871"/>
</dbReference>
<evidence type="ECO:0000313" key="2">
    <source>
        <dbReference type="Proteomes" id="UP001312865"/>
    </source>
</evidence>
<dbReference type="Pfam" id="PF08958">
    <property type="entry name" value="DUF1871"/>
    <property type="match status" value="1"/>
</dbReference>
<reference evidence="1 2" key="1">
    <citation type="journal article" date="2018" name="J. Microbiol.">
        <title>Bacillus spongiae sp. nov., isolated from sponge of Jeju Island.</title>
        <authorList>
            <person name="Lee G.E."/>
            <person name="Im W.T."/>
            <person name="Park J.S."/>
        </authorList>
    </citation>
    <scope>NUCLEOTIDE SEQUENCE [LARGE SCALE GENOMIC DNA]</scope>
    <source>
        <strain evidence="1 2">135PIL107-10</strain>
    </source>
</reference>
<evidence type="ECO:0000313" key="1">
    <source>
        <dbReference type="EMBL" id="MEI5907783.1"/>
    </source>
</evidence>
<organism evidence="1 2">
    <name type="scientific">Bacillus spongiae</name>
    <dbReference type="NCBI Taxonomy" id="2683610"/>
    <lineage>
        <taxon>Bacteria</taxon>
        <taxon>Bacillati</taxon>
        <taxon>Bacillota</taxon>
        <taxon>Bacilli</taxon>
        <taxon>Bacillales</taxon>
        <taxon>Bacillaceae</taxon>
        <taxon>Bacillus</taxon>
    </lineage>
</organism>
<proteinExistence type="predicted"/>
<keyword evidence="2" id="KW-1185">Reference proteome</keyword>
<accession>A0ABU8HF35</accession>
<protein>
    <submittedName>
        <fullName evidence="1">DUF1871 family protein</fullName>
    </submittedName>
</protein>
<dbReference type="Proteomes" id="UP001312865">
    <property type="component" value="Unassembled WGS sequence"/>
</dbReference>
<dbReference type="SUPFAM" id="SSF116922">
    <property type="entry name" value="YugE-like"/>
    <property type="match status" value="1"/>
</dbReference>
<dbReference type="RefSeq" id="WP_336587225.1">
    <property type="nucleotide sequence ID" value="NZ_JBBAXC010000009.1"/>
</dbReference>
<dbReference type="InterPro" id="IPR023162">
    <property type="entry name" value="Apc36109-like_dom_sf"/>
</dbReference>
<dbReference type="Gene3D" id="1.10.340.20">
    <property type="entry name" value="Apc36109-like domain"/>
    <property type="match status" value="1"/>
</dbReference>
<dbReference type="EMBL" id="JBBAXC010000009">
    <property type="protein sequence ID" value="MEI5907783.1"/>
    <property type="molecule type" value="Genomic_DNA"/>
</dbReference>
<name>A0ABU8HF35_9BACI</name>